<name>A0A0T5VJB5_9SPHI</name>
<keyword evidence="1" id="KW-0812">Transmembrane</keyword>
<proteinExistence type="predicted"/>
<sequence>MEAHIYYLFVMALPVACIAWTVTKEEIFKEAREFCVDRSKNCNKLIKRKFFYVFTCEYCFSHYVTAILLFITKFKLIYPDWRGYVISFFAIVWIANVYMSLYNIIRIDLKKEKIKVAKEESELKND</sequence>
<feature type="transmembrane region" description="Helical" evidence="1">
    <location>
        <begin position="50"/>
        <end position="71"/>
    </location>
</feature>
<dbReference type="Proteomes" id="UP000051950">
    <property type="component" value="Unassembled WGS sequence"/>
</dbReference>
<organism evidence="2 3">
    <name type="scientific">Pedobacter ginsenosidimutans</name>
    <dbReference type="NCBI Taxonomy" id="687842"/>
    <lineage>
        <taxon>Bacteria</taxon>
        <taxon>Pseudomonadati</taxon>
        <taxon>Bacteroidota</taxon>
        <taxon>Sphingobacteriia</taxon>
        <taxon>Sphingobacteriales</taxon>
        <taxon>Sphingobacteriaceae</taxon>
        <taxon>Pedobacter</taxon>
    </lineage>
</organism>
<dbReference type="RefSeq" id="WP_057934570.1">
    <property type="nucleotide sequence ID" value="NZ_LMZQ01000032.1"/>
</dbReference>
<evidence type="ECO:0000256" key="1">
    <source>
        <dbReference type="SAM" id="Phobius"/>
    </source>
</evidence>
<feature type="transmembrane region" description="Helical" evidence="1">
    <location>
        <begin position="83"/>
        <end position="105"/>
    </location>
</feature>
<keyword evidence="3" id="KW-1185">Reference proteome</keyword>
<dbReference type="AlphaFoldDB" id="A0A0T5VJB5"/>
<feature type="transmembrane region" description="Helical" evidence="1">
    <location>
        <begin position="6"/>
        <end position="23"/>
    </location>
</feature>
<evidence type="ECO:0000313" key="3">
    <source>
        <dbReference type="Proteomes" id="UP000051950"/>
    </source>
</evidence>
<keyword evidence="1" id="KW-0472">Membrane</keyword>
<evidence type="ECO:0000313" key="2">
    <source>
        <dbReference type="EMBL" id="KRT13801.1"/>
    </source>
</evidence>
<gene>
    <name evidence="2" type="ORF">ASU31_22880</name>
</gene>
<keyword evidence="1" id="KW-1133">Transmembrane helix</keyword>
<dbReference type="STRING" id="687842.ASU31_22880"/>
<dbReference type="EMBL" id="LMZQ01000032">
    <property type="protein sequence ID" value="KRT13801.1"/>
    <property type="molecule type" value="Genomic_DNA"/>
</dbReference>
<accession>A0A0T5VJB5</accession>
<dbReference type="OrthoDB" id="1375524at2"/>
<evidence type="ECO:0008006" key="4">
    <source>
        <dbReference type="Google" id="ProtNLM"/>
    </source>
</evidence>
<comment type="caution">
    <text evidence="2">The sequence shown here is derived from an EMBL/GenBank/DDBJ whole genome shotgun (WGS) entry which is preliminary data.</text>
</comment>
<reference evidence="2 3" key="1">
    <citation type="submission" date="2015-11" db="EMBL/GenBank/DDBJ databases">
        <title>Sequence of Pedobacter ginsenosidimutans.</title>
        <authorList>
            <person name="Carson E."/>
            <person name="Keyser V."/>
            <person name="Newman J."/>
            <person name="Miller J."/>
        </authorList>
    </citation>
    <scope>NUCLEOTIDE SEQUENCE [LARGE SCALE GENOMIC DNA]</scope>
    <source>
        <strain evidence="2 3">KACC 14530</strain>
    </source>
</reference>
<protein>
    <recommendedName>
        <fullName evidence="4">DUF1360 domain-containing protein</fullName>
    </recommendedName>
</protein>